<reference evidence="2" key="1">
    <citation type="submission" date="2020-10" db="EMBL/GenBank/DDBJ databases">
        <authorList>
            <person name="Kikuchi T."/>
        </authorList>
    </citation>
    <scope>NUCLEOTIDE SEQUENCE</scope>
    <source>
        <strain evidence="2">NKZ352</strain>
    </source>
</reference>
<dbReference type="SUPFAM" id="SSF103473">
    <property type="entry name" value="MFS general substrate transporter"/>
    <property type="match status" value="1"/>
</dbReference>
<dbReference type="Pfam" id="PF20479">
    <property type="entry name" value="TMEM128"/>
    <property type="match status" value="1"/>
</dbReference>
<feature type="transmembrane region" description="Helical" evidence="1">
    <location>
        <begin position="125"/>
        <end position="145"/>
    </location>
</feature>
<feature type="transmembrane region" description="Helical" evidence="1">
    <location>
        <begin position="64"/>
        <end position="85"/>
    </location>
</feature>
<name>A0A8S1H981_9PELO</name>
<organism evidence="2 3">
    <name type="scientific">Caenorhabditis auriculariae</name>
    <dbReference type="NCBI Taxonomy" id="2777116"/>
    <lineage>
        <taxon>Eukaryota</taxon>
        <taxon>Metazoa</taxon>
        <taxon>Ecdysozoa</taxon>
        <taxon>Nematoda</taxon>
        <taxon>Chromadorea</taxon>
        <taxon>Rhabditida</taxon>
        <taxon>Rhabditina</taxon>
        <taxon>Rhabditomorpha</taxon>
        <taxon>Rhabditoidea</taxon>
        <taxon>Rhabditidae</taxon>
        <taxon>Peloderinae</taxon>
        <taxon>Caenorhabditis</taxon>
    </lineage>
</organism>
<proteinExistence type="predicted"/>
<keyword evidence="1" id="KW-1133">Transmembrane helix</keyword>
<gene>
    <name evidence="2" type="ORF">CAUJ_LOCUS7007</name>
</gene>
<dbReference type="InterPro" id="IPR036259">
    <property type="entry name" value="MFS_trans_sf"/>
</dbReference>
<protein>
    <submittedName>
        <fullName evidence="2">Uncharacterized protein</fullName>
    </submittedName>
</protein>
<comment type="caution">
    <text evidence="2">The sequence shown here is derived from an EMBL/GenBank/DDBJ whole genome shotgun (WGS) entry which is preliminary data.</text>
</comment>
<evidence type="ECO:0000313" key="3">
    <source>
        <dbReference type="Proteomes" id="UP000835052"/>
    </source>
</evidence>
<keyword evidence="3" id="KW-1185">Reference proteome</keyword>
<evidence type="ECO:0000256" key="1">
    <source>
        <dbReference type="SAM" id="Phobius"/>
    </source>
</evidence>
<dbReference type="Proteomes" id="UP000835052">
    <property type="component" value="Unassembled WGS sequence"/>
</dbReference>
<dbReference type="InterPro" id="IPR033579">
    <property type="entry name" value="TMEM128"/>
</dbReference>
<dbReference type="AlphaFoldDB" id="A0A8S1H981"/>
<feature type="transmembrane region" description="Helical" evidence="1">
    <location>
        <begin position="151"/>
        <end position="172"/>
    </location>
</feature>
<feature type="transmembrane region" description="Helical" evidence="1">
    <location>
        <begin position="91"/>
        <end position="113"/>
    </location>
</feature>
<keyword evidence="1" id="KW-0812">Transmembrane</keyword>
<accession>A0A8S1H981</accession>
<evidence type="ECO:0000313" key="2">
    <source>
        <dbReference type="EMBL" id="CAD6191088.1"/>
    </source>
</evidence>
<keyword evidence="1" id="KW-0472">Membrane</keyword>
<sequence>MDLEPQWKHRTENAWTPDVQKIAETLELICEEEGSKKKEPFFSTKPPKVPKSVRRQVEFQIDTFLWFLAFCLTVWFFRLPLSIWFSPKVDWTFVNLSLLAYFIWLCSGAYMLARNRTTRFWYKKNPSLFYTAWASFAVGMALFSLGTWNLFGWWSIYIAVVTFAFFFSFTSII</sequence>
<dbReference type="EMBL" id="CAJGYM010000019">
    <property type="protein sequence ID" value="CAD6191088.1"/>
    <property type="molecule type" value="Genomic_DNA"/>
</dbReference>
<dbReference type="OrthoDB" id="5834868at2759"/>